<organism evidence="3 4">
    <name type="scientific">Candidatus Curtissbacteria bacterium GW2011_GWA1_40_16</name>
    <dbReference type="NCBI Taxonomy" id="1618405"/>
    <lineage>
        <taxon>Bacteria</taxon>
        <taxon>Candidatus Curtissiibacteriota</taxon>
    </lineage>
</organism>
<evidence type="ECO:0000313" key="3">
    <source>
        <dbReference type="EMBL" id="KKR50242.1"/>
    </source>
</evidence>
<name>A0A0G0UJ83_9BACT</name>
<feature type="transmembrane region" description="Helical" evidence="1">
    <location>
        <begin position="160"/>
        <end position="183"/>
    </location>
</feature>
<dbReference type="EMBL" id="LBYI01000013">
    <property type="protein sequence ID" value="KKR50242.1"/>
    <property type="molecule type" value="Genomic_DNA"/>
</dbReference>
<feature type="transmembrane region" description="Helical" evidence="1">
    <location>
        <begin position="243"/>
        <end position="263"/>
    </location>
</feature>
<feature type="transmembrane region" description="Helical" evidence="1">
    <location>
        <begin position="301"/>
        <end position="321"/>
    </location>
</feature>
<dbReference type="InterPro" id="IPR046477">
    <property type="entry name" value="DUF6798"/>
</dbReference>
<dbReference type="AlphaFoldDB" id="A0A0G0UJ83"/>
<feature type="transmembrane region" description="Helical" evidence="1">
    <location>
        <begin position="373"/>
        <end position="396"/>
    </location>
</feature>
<reference evidence="3 4" key="1">
    <citation type="journal article" date="2015" name="Nature">
        <title>rRNA introns, odd ribosomes, and small enigmatic genomes across a large radiation of phyla.</title>
        <authorList>
            <person name="Brown C.T."/>
            <person name="Hug L.A."/>
            <person name="Thomas B.C."/>
            <person name="Sharon I."/>
            <person name="Castelle C.J."/>
            <person name="Singh A."/>
            <person name="Wilkins M.J."/>
            <person name="Williams K.H."/>
            <person name="Banfield J.F."/>
        </authorList>
    </citation>
    <scope>NUCLEOTIDE SEQUENCE [LARGE SCALE GENOMIC DNA]</scope>
</reference>
<gene>
    <name evidence="3" type="ORF">UT84_C0013G0012</name>
</gene>
<feature type="transmembrane region" description="Helical" evidence="1">
    <location>
        <begin position="195"/>
        <end position="215"/>
    </location>
</feature>
<dbReference type="Pfam" id="PF20604">
    <property type="entry name" value="DUF6798"/>
    <property type="match status" value="1"/>
</dbReference>
<keyword evidence="1" id="KW-0812">Transmembrane</keyword>
<feature type="domain" description="DUF6798" evidence="2">
    <location>
        <begin position="408"/>
        <end position="466"/>
    </location>
</feature>
<feature type="transmembrane region" description="Helical" evidence="1">
    <location>
        <begin position="74"/>
        <end position="92"/>
    </location>
</feature>
<sequence>MKKYFLIFFFSIIAIFIHGYQFAYSDQEITIPYILKSADQSLFTQDQIFNQSSAHLSLFYPLAGFITKLLDIETIFFAGYLIFQFSFFVAIYRLSRVLLNDRNLAYFSLLPFMLPKFIGGTATQTFDTFFGYRSIGVVFLILYLSFLIEKKYLKSGLLAAIALLFHPLSAIPGIFSIPAVFTLNAKVKLLSLLKFIILPLVLLLIIVLIGQRNLISSLLLRDEAWISIIKFRDDYLFASTWKLPAWGAFFMYFVMCAIFLNILKKSVKKSVIIISSIAIIIFLINAVLLEGLKLPGFAKPQLIRSITLVAYMALSLSPLFLTYKDKILKILGIVTFTFLCLNLFYFFAIFAILFLITFFITKNKTKLEPSKHGIYSITILILLTYIILNFGSYLNLQNKIQFPKKENDWINLQKWANQNTQKSAMFLVPPKETGFRIFSQRQIVGDSKDGAVVIYNQQYASYWSNLMKDISNYDLLKEQDFLLLKKKYYFNYLITKTSQKVNLEVIYKNNSYTLYKI</sequence>
<feature type="transmembrane region" description="Helical" evidence="1">
    <location>
        <begin position="130"/>
        <end position="148"/>
    </location>
</feature>
<evidence type="ECO:0000256" key="1">
    <source>
        <dbReference type="SAM" id="Phobius"/>
    </source>
</evidence>
<keyword evidence="1" id="KW-0472">Membrane</keyword>
<evidence type="ECO:0000259" key="2">
    <source>
        <dbReference type="Pfam" id="PF20604"/>
    </source>
</evidence>
<proteinExistence type="predicted"/>
<keyword evidence="1" id="KW-1133">Transmembrane helix</keyword>
<feature type="transmembrane region" description="Helical" evidence="1">
    <location>
        <begin position="270"/>
        <end position="289"/>
    </location>
</feature>
<comment type="caution">
    <text evidence="3">The sequence shown here is derived from an EMBL/GenBank/DDBJ whole genome shotgun (WGS) entry which is preliminary data.</text>
</comment>
<accession>A0A0G0UJ83</accession>
<feature type="transmembrane region" description="Helical" evidence="1">
    <location>
        <begin position="333"/>
        <end position="361"/>
    </location>
</feature>
<dbReference type="Proteomes" id="UP000034531">
    <property type="component" value="Unassembled WGS sequence"/>
</dbReference>
<protein>
    <recommendedName>
        <fullName evidence="2">DUF6798 domain-containing protein</fullName>
    </recommendedName>
</protein>
<evidence type="ECO:0000313" key="4">
    <source>
        <dbReference type="Proteomes" id="UP000034531"/>
    </source>
</evidence>